<keyword evidence="1" id="KW-1133">Transmembrane helix</keyword>
<dbReference type="EMBL" id="SLZQ01000004">
    <property type="protein sequence ID" value="TCS37408.1"/>
    <property type="molecule type" value="Genomic_DNA"/>
</dbReference>
<evidence type="ECO:0000313" key="3">
    <source>
        <dbReference type="Proteomes" id="UP000295382"/>
    </source>
</evidence>
<sequence>MSGTGGMRQRRLARFAAITLVVLLVLAGAGFFGLRYATSLLKSQVEAALGENSQVGAIHVGWSAIEVQDLRIRAPRDWPAQETLHAARIVIVPDLRGLLSDRSHIKIHSITIDDAYLSVLRTRNGRLRLLPSLLEAKKAPEEKGGGNAVEVSIGKIELRGSQVEFYDASIKQPAHRIRLDALHVTAEQLNVPSLSGRTEVRIDGIVKGIKRDGKLTIVGWLEMTNKNSKLDTRLSGVDLLTLQPYLIKAAETGVKRGTLDLQLQSTVTANRLHAPGKITLIDLELSEKGGGFGTFMGLPRQAVVAGLKDRNNRITVQFTLEGRLDDPRFSLNESFAKTIGAATAGLLGISIEGLAKQLGNAPQSIGSALKNLFGK</sequence>
<dbReference type="Proteomes" id="UP000295382">
    <property type="component" value="Unassembled WGS sequence"/>
</dbReference>
<reference evidence="2 3" key="1">
    <citation type="submission" date="2019-03" db="EMBL/GenBank/DDBJ databases">
        <title>Genomic Encyclopedia of Type Strains, Phase IV (KMG-IV): sequencing the most valuable type-strain genomes for metagenomic binning, comparative biology and taxonomic classification.</title>
        <authorList>
            <person name="Goeker M."/>
        </authorList>
    </citation>
    <scope>NUCLEOTIDE SEQUENCE [LARGE SCALE GENOMIC DNA]</scope>
    <source>
        <strain evidence="2 3">DSM 7445</strain>
    </source>
</reference>
<evidence type="ECO:0000313" key="2">
    <source>
        <dbReference type="EMBL" id="TCS37408.1"/>
    </source>
</evidence>
<protein>
    <submittedName>
        <fullName evidence="2">Uncharacterized protein DUF748</fullName>
    </submittedName>
</protein>
<comment type="caution">
    <text evidence="2">The sequence shown here is derived from an EMBL/GenBank/DDBJ whole genome shotgun (WGS) entry which is preliminary data.</text>
</comment>
<dbReference type="InterPro" id="IPR008023">
    <property type="entry name" value="DUF748"/>
</dbReference>
<organism evidence="2 3">
    <name type="scientific">Paucimonas lemoignei</name>
    <name type="common">Pseudomonas lemoignei</name>
    <dbReference type="NCBI Taxonomy" id="29443"/>
    <lineage>
        <taxon>Bacteria</taxon>
        <taxon>Pseudomonadati</taxon>
        <taxon>Pseudomonadota</taxon>
        <taxon>Betaproteobacteria</taxon>
        <taxon>Burkholderiales</taxon>
        <taxon>Burkholderiaceae</taxon>
        <taxon>Paucimonas</taxon>
    </lineage>
</organism>
<dbReference type="GO" id="GO:0090313">
    <property type="term" value="P:regulation of protein targeting to membrane"/>
    <property type="evidence" value="ECO:0007669"/>
    <property type="project" value="TreeGrafter"/>
</dbReference>
<gene>
    <name evidence="2" type="ORF">EDC30_104211</name>
</gene>
<feature type="transmembrane region" description="Helical" evidence="1">
    <location>
        <begin position="12"/>
        <end position="34"/>
    </location>
</feature>
<dbReference type="RefSeq" id="WP_132258352.1">
    <property type="nucleotide sequence ID" value="NZ_SLZQ01000004.1"/>
</dbReference>
<dbReference type="OrthoDB" id="8560134at2"/>
<dbReference type="InterPro" id="IPR052894">
    <property type="entry name" value="AsmA-related"/>
</dbReference>
<keyword evidence="3" id="KW-1185">Reference proteome</keyword>
<keyword evidence="1" id="KW-0472">Membrane</keyword>
<accession>A0A4R3HWB9</accession>
<keyword evidence="1" id="KW-0812">Transmembrane</keyword>
<dbReference type="AlphaFoldDB" id="A0A4R3HWB9"/>
<name>A0A4R3HWB9_PAULE</name>
<proteinExistence type="predicted"/>
<dbReference type="GO" id="GO:0005886">
    <property type="term" value="C:plasma membrane"/>
    <property type="evidence" value="ECO:0007669"/>
    <property type="project" value="TreeGrafter"/>
</dbReference>
<evidence type="ECO:0000256" key="1">
    <source>
        <dbReference type="SAM" id="Phobius"/>
    </source>
</evidence>
<dbReference type="PANTHER" id="PTHR30441:SF8">
    <property type="entry name" value="DUF748 DOMAIN-CONTAINING PROTEIN"/>
    <property type="match status" value="1"/>
</dbReference>
<dbReference type="Pfam" id="PF05359">
    <property type="entry name" value="DUF748"/>
    <property type="match status" value="1"/>
</dbReference>
<dbReference type="PANTHER" id="PTHR30441">
    <property type="entry name" value="DUF748 DOMAIN-CONTAINING PROTEIN"/>
    <property type="match status" value="1"/>
</dbReference>